<feature type="transmembrane region" description="Helical" evidence="9">
    <location>
        <begin position="151"/>
        <end position="173"/>
    </location>
</feature>
<feature type="transmembrane region" description="Helical" evidence="9">
    <location>
        <begin position="251"/>
        <end position="273"/>
    </location>
</feature>
<dbReference type="InterPro" id="IPR036890">
    <property type="entry name" value="HATPase_C_sf"/>
</dbReference>
<dbReference type="GO" id="GO:0005524">
    <property type="term" value="F:ATP binding"/>
    <property type="evidence" value="ECO:0007669"/>
    <property type="project" value="UniProtKB-KW"/>
</dbReference>
<keyword evidence="9" id="KW-0472">Membrane</keyword>
<evidence type="ECO:0000256" key="4">
    <source>
        <dbReference type="ARBA" id="ARBA00022679"/>
    </source>
</evidence>
<feature type="chain" id="PRO_5046047645" description="histidine kinase" evidence="10">
    <location>
        <begin position="27"/>
        <end position="560"/>
    </location>
</feature>
<accession>A0ABW5AN47</accession>
<dbReference type="PRINTS" id="PR00344">
    <property type="entry name" value="BCTRLSENSOR"/>
</dbReference>
<dbReference type="InterPro" id="IPR005467">
    <property type="entry name" value="His_kinase_dom"/>
</dbReference>
<dbReference type="Proteomes" id="UP001597314">
    <property type="component" value="Unassembled WGS sequence"/>
</dbReference>
<dbReference type="InterPro" id="IPR004358">
    <property type="entry name" value="Sig_transdc_His_kin-like_C"/>
</dbReference>
<keyword evidence="3" id="KW-0597">Phosphoprotein</keyword>
<dbReference type="Pfam" id="PF02518">
    <property type="entry name" value="HATPase_c"/>
    <property type="match status" value="1"/>
</dbReference>
<name>A0ABW5AN47_9BRAD</name>
<evidence type="ECO:0000259" key="11">
    <source>
        <dbReference type="PROSITE" id="PS50109"/>
    </source>
</evidence>
<feature type="transmembrane region" description="Helical" evidence="9">
    <location>
        <begin position="185"/>
        <end position="204"/>
    </location>
</feature>
<feature type="transmembrane region" description="Helical" evidence="9">
    <location>
        <begin position="224"/>
        <end position="244"/>
    </location>
</feature>
<feature type="transmembrane region" description="Helical" evidence="9">
    <location>
        <begin position="279"/>
        <end position="300"/>
    </location>
</feature>
<evidence type="ECO:0000256" key="6">
    <source>
        <dbReference type="ARBA" id="ARBA00022777"/>
    </source>
</evidence>
<dbReference type="SUPFAM" id="SSF47384">
    <property type="entry name" value="Homodimeric domain of signal transducing histidine kinase"/>
    <property type="match status" value="1"/>
</dbReference>
<keyword evidence="4" id="KW-0808">Transferase</keyword>
<gene>
    <name evidence="12" type="ORF">ACFSOX_15955</name>
</gene>
<sequence length="560" mass="59159">MTTSTRTLGGLTPATGLASASAPIPAAGAAADTAPRGGALAAMFHATPTQAGVAVMVVLALVTALVGTAPFARQPTQGTEILVPAYAAASFVLETLTAALLFAMFHVQRSRALLRLAAGYLFAALMVPAWALTFPGVFSALGVDAGLQTTAAIAAVRRLGFPLFVLGYALAPVRSDTSRRSLVPILRTVLAVAALAAVCLWPIFEGQAALPGFMADARDVTMLWYRVPAVAVVLYGVAMSILVWRRRFALDLWVCLVLVSLTVELALMSWFGGATRLGVGWWAGRLYGLAAASIVLLVLLSETTTVHLRLARAVAAERRARQDRLTAMEALSASIAHEINQPLASMVTNADAALRWLGKAEPRLDMVDAALRRIVADGHRANKVVVGIRTMFMTGAQEREPLDLNALLRETVRGAASEARAAGIAIEFALDPALPPVIGNALQLRQVVANLVENAIDAMTATAGRERRLRIATRRVERGEAEVSVADTGAGVPPELAERIFEPFVSTKPEGMGMGLMFCRAVAEAHGGRLWTVPANPRGAVFSFLIPTALVPAIVPEVPR</sequence>
<keyword evidence="7 12" id="KW-0067">ATP-binding</keyword>
<evidence type="ECO:0000256" key="7">
    <source>
        <dbReference type="ARBA" id="ARBA00022840"/>
    </source>
</evidence>
<evidence type="ECO:0000256" key="2">
    <source>
        <dbReference type="ARBA" id="ARBA00012438"/>
    </source>
</evidence>
<dbReference type="SUPFAM" id="SSF55874">
    <property type="entry name" value="ATPase domain of HSP90 chaperone/DNA topoisomerase II/histidine kinase"/>
    <property type="match status" value="1"/>
</dbReference>
<keyword evidence="9" id="KW-1133">Transmembrane helix</keyword>
<evidence type="ECO:0000256" key="3">
    <source>
        <dbReference type="ARBA" id="ARBA00022553"/>
    </source>
</evidence>
<dbReference type="InterPro" id="IPR003594">
    <property type="entry name" value="HATPase_dom"/>
</dbReference>
<dbReference type="SMART" id="SM00387">
    <property type="entry name" value="HATPase_c"/>
    <property type="match status" value="1"/>
</dbReference>
<evidence type="ECO:0000256" key="9">
    <source>
        <dbReference type="SAM" id="Phobius"/>
    </source>
</evidence>
<keyword evidence="6" id="KW-0418">Kinase</keyword>
<feature type="signal peptide" evidence="10">
    <location>
        <begin position="1"/>
        <end position="26"/>
    </location>
</feature>
<dbReference type="Pfam" id="PF17158">
    <property type="entry name" value="MASE4"/>
    <property type="match status" value="1"/>
</dbReference>
<keyword evidence="5" id="KW-0547">Nucleotide-binding</keyword>
<evidence type="ECO:0000313" key="13">
    <source>
        <dbReference type="Proteomes" id="UP001597314"/>
    </source>
</evidence>
<evidence type="ECO:0000256" key="10">
    <source>
        <dbReference type="SAM" id="SignalP"/>
    </source>
</evidence>
<dbReference type="CDD" id="cd00082">
    <property type="entry name" value="HisKA"/>
    <property type="match status" value="1"/>
</dbReference>
<feature type="transmembrane region" description="Helical" evidence="9">
    <location>
        <begin position="84"/>
        <end position="105"/>
    </location>
</feature>
<proteinExistence type="predicted"/>
<dbReference type="PANTHER" id="PTHR43065">
    <property type="entry name" value="SENSOR HISTIDINE KINASE"/>
    <property type="match status" value="1"/>
</dbReference>
<keyword evidence="9" id="KW-0812">Transmembrane</keyword>
<evidence type="ECO:0000256" key="5">
    <source>
        <dbReference type="ARBA" id="ARBA00022741"/>
    </source>
</evidence>
<organism evidence="12 13">
    <name type="scientific">Rhodoplanes azumiensis</name>
    <dbReference type="NCBI Taxonomy" id="1897628"/>
    <lineage>
        <taxon>Bacteria</taxon>
        <taxon>Pseudomonadati</taxon>
        <taxon>Pseudomonadota</taxon>
        <taxon>Alphaproteobacteria</taxon>
        <taxon>Hyphomicrobiales</taxon>
        <taxon>Nitrobacteraceae</taxon>
        <taxon>Rhodoplanes</taxon>
    </lineage>
</organism>
<dbReference type="PROSITE" id="PS50109">
    <property type="entry name" value="HIS_KIN"/>
    <property type="match status" value="1"/>
</dbReference>
<keyword evidence="10" id="KW-0732">Signal</keyword>
<dbReference type="EC" id="2.7.13.3" evidence="2"/>
<dbReference type="InterPro" id="IPR003661">
    <property type="entry name" value="HisK_dim/P_dom"/>
</dbReference>
<evidence type="ECO:0000256" key="1">
    <source>
        <dbReference type="ARBA" id="ARBA00000085"/>
    </source>
</evidence>
<dbReference type="RefSeq" id="WP_378478805.1">
    <property type="nucleotide sequence ID" value="NZ_JBHUIW010000019.1"/>
</dbReference>
<feature type="domain" description="Histidine kinase" evidence="11">
    <location>
        <begin position="334"/>
        <end position="550"/>
    </location>
</feature>
<comment type="catalytic activity">
    <reaction evidence="1">
        <text>ATP + protein L-histidine = ADP + protein N-phospho-L-histidine.</text>
        <dbReference type="EC" id="2.7.13.3"/>
    </reaction>
</comment>
<protein>
    <recommendedName>
        <fullName evidence="2">histidine kinase</fullName>
        <ecNumber evidence="2">2.7.13.3</ecNumber>
    </recommendedName>
</protein>
<comment type="caution">
    <text evidence="12">The sequence shown here is derived from an EMBL/GenBank/DDBJ whole genome shotgun (WGS) entry which is preliminary data.</text>
</comment>
<dbReference type="Gene3D" id="1.10.287.130">
    <property type="match status" value="1"/>
</dbReference>
<keyword evidence="8" id="KW-0902">Two-component regulatory system</keyword>
<dbReference type="SMART" id="SM00388">
    <property type="entry name" value="HisKA"/>
    <property type="match status" value="1"/>
</dbReference>
<dbReference type="EMBL" id="JBHUIW010000019">
    <property type="protein sequence ID" value="MFD2183650.1"/>
    <property type="molecule type" value="Genomic_DNA"/>
</dbReference>
<dbReference type="InterPro" id="IPR036097">
    <property type="entry name" value="HisK_dim/P_sf"/>
</dbReference>
<dbReference type="InterPro" id="IPR033424">
    <property type="entry name" value="MASE4"/>
</dbReference>
<dbReference type="PANTHER" id="PTHR43065:SF10">
    <property type="entry name" value="PEROXIDE STRESS-ACTIVATED HISTIDINE KINASE MAK3"/>
    <property type="match status" value="1"/>
</dbReference>
<feature type="transmembrane region" description="Helical" evidence="9">
    <location>
        <begin position="112"/>
        <end position="131"/>
    </location>
</feature>
<reference evidence="13" key="1">
    <citation type="journal article" date="2019" name="Int. J. Syst. Evol. Microbiol.">
        <title>The Global Catalogue of Microorganisms (GCM) 10K type strain sequencing project: providing services to taxonomists for standard genome sequencing and annotation.</title>
        <authorList>
            <consortium name="The Broad Institute Genomics Platform"/>
            <consortium name="The Broad Institute Genome Sequencing Center for Infectious Disease"/>
            <person name="Wu L."/>
            <person name="Ma J."/>
        </authorList>
    </citation>
    <scope>NUCLEOTIDE SEQUENCE [LARGE SCALE GENOMIC DNA]</scope>
    <source>
        <strain evidence="13">CGMCC 1.6774</strain>
    </source>
</reference>
<evidence type="ECO:0000313" key="12">
    <source>
        <dbReference type="EMBL" id="MFD2183650.1"/>
    </source>
</evidence>
<evidence type="ECO:0000256" key="8">
    <source>
        <dbReference type="ARBA" id="ARBA00023012"/>
    </source>
</evidence>
<dbReference type="Gene3D" id="3.30.565.10">
    <property type="entry name" value="Histidine kinase-like ATPase, C-terminal domain"/>
    <property type="match status" value="1"/>
</dbReference>
<feature type="transmembrane region" description="Helical" evidence="9">
    <location>
        <begin position="53"/>
        <end position="72"/>
    </location>
</feature>
<keyword evidence="13" id="KW-1185">Reference proteome</keyword>